<dbReference type="AlphaFoldDB" id="A0A2N9J9R1"/>
<feature type="signal peptide" evidence="1">
    <location>
        <begin position="1"/>
        <end position="24"/>
    </location>
</feature>
<evidence type="ECO:0000259" key="2">
    <source>
        <dbReference type="PROSITE" id="PS51485"/>
    </source>
</evidence>
<keyword evidence="1" id="KW-0732">Signal</keyword>
<evidence type="ECO:0000313" key="3">
    <source>
        <dbReference type="EMBL" id="SPD33161.1"/>
    </source>
</evidence>
<dbReference type="SUPFAM" id="SSF49503">
    <property type="entry name" value="Cupredoxins"/>
    <property type="match status" value="1"/>
</dbReference>
<feature type="chain" id="PRO_5014737866" description="Phytocyanin domain-containing protein" evidence="1">
    <location>
        <begin position="25"/>
        <end position="172"/>
    </location>
</feature>
<dbReference type="PROSITE" id="PS51485">
    <property type="entry name" value="PHYTOCYANIN"/>
    <property type="match status" value="1"/>
</dbReference>
<name>A0A2N9J9R1_FAGSY</name>
<protein>
    <recommendedName>
        <fullName evidence="2">Phytocyanin domain-containing protein</fullName>
    </recommendedName>
</protein>
<evidence type="ECO:0000256" key="1">
    <source>
        <dbReference type="SAM" id="SignalP"/>
    </source>
</evidence>
<dbReference type="PANTHER" id="PTHR34052:SF1">
    <property type="entry name" value="OS06G0216700 PROTEIN"/>
    <property type="match status" value="1"/>
</dbReference>
<dbReference type="PANTHER" id="PTHR34052">
    <property type="entry name" value="GLYCINE-RICH PROTEIN-LIKE"/>
    <property type="match status" value="1"/>
</dbReference>
<gene>
    <name evidence="3" type="ORF">FSB_LOCUS61043</name>
</gene>
<feature type="domain" description="Phytocyanin" evidence="2">
    <location>
        <begin position="54"/>
        <end position="168"/>
    </location>
</feature>
<accession>A0A2N9J9R1</accession>
<dbReference type="GO" id="GO:0009055">
    <property type="term" value="F:electron transfer activity"/>
    <property type="evidence" value="ECO:0007669"/>
    <property type="project" value="InterPro"/>
</dbReference>
<dbReference type="InterPro" id="IPR008972">
    <property type="entry name" value="Cupredoxin"/>
</dbReference>
<proteinExistence type="predicted"/>
<organism evidence="3">
    <name type="scientific">Fagus sylvatica</name>
    <name type="common">Beechnut</name>
    <dbReference type="NCBI Taxonomy" id="28930"/>
    <lineage>
        <taxon>Eukaryota</taxon>
        <taxon>Viridiplantae</taxon>
        <taxon>Streptophyta</taxon>
        <taxon>Embryophyta</taxon>
        <taxon>Tracheophyta</taxon>
        <taxon>Spermatophyta</taxon>
        <taxon>Magnoliopsida</taxon>
        <taxon>eudicotyledons</taxon>
        <taxon>Gunneridae</taxon>
        <taxon>Pentapetalae</taxon>
        <taxon>rosids</taxon>
        <taxon>fabids</taxon>
        <taxon>Fagales</taxon>
        <taxon>Fagaceae</taxon>
        <taxon>Fagus</taxon>
    </lineage>
</organism>
<dbReference type="InterPro" id="IPR003245">
    <property type="entry name" value="Phytocyanin_dom"/>
</dbReference>
<dbReference type="EMBL" id="OIVN01006439">
    <property type="protein sequence ID" value="SPD33161.1"/>
    <property type="molecule type" value="Genomic_DNA"/>
</dbReference>
<reference evidence="3" key="1">
    <citation type="submission" date="2018-02" db="EMBL/GenBank/DDBJ databases">
        <authorList>
            <person name="Cohen D.B."/>
            <person name="Kent A.D."/>
        </authorList>
    </citation>
    <scope>NUCLEOTIDE SEQUENCE</scope>
</reference>
<sequence length="172" mass="19563">MAGFTFACGLILMLTASMLAVSTANKDWQFGFNYTNWHVKGGQPRGQDDTPGPRKIVVGGSEHWHFNFNYTDWALNNGPFCLNDTLVFKYDPPNDTTIPHSVYLLPDLWSFSTCDLKRAKLLANATQGGGEGFEFVLKRWQPYYFACGERDGFHCKVGLMKFFVMPVFSQWH</sequence>
<dbReference type="Gene3D" id="2.60.40.420">
    <property type="entry name" value="Cupredoxins - blue copper proteins"/>
    <property type="match status" value="1"/>
</dbReference>